<organism evidence="10">
    <name type="scientific">uncultured Chthoniobacterales bacterium</name>
    <dbReference type="NCBI Taxonomy" id="1836801"/>
    <lineage>
        <taxon>Bacteria</taxon>
        <taxon>Pseudomonadati</taxon>
        <taxon>Verrucomicrobiota</taxon>
        <taxon>Spartobacteria</taxon>
        <taxon>Chthoniobacterales</taxon>
        <taxon>environmental samples</taxon>
    </lineage>
</organism>
<evidence type="ECO:0000256" key="5">
    <source>
        <dbReference type="ARBA" id="ARBA00022692"/>
    </source>
</evidence>
<dbReference type="Gene3D" id="1.20.1600.10">
    <property type="entry name" value="Outer membrane efflux proteins (OEP)"/>
    <property type="match status" value="1"/>
</dbReference>
<evidence type="ECO:0000256" key="2">
    <source>
        <dbReference type="ARBA" id="ARBA00007613"/>
    </source>
</evidence>
<reference evidence="10" key="1">
    <citation type="submission" date="2020-02" db="EMBL/GenBank/DDBJ databases">
        <authorList>
            <person name="Meier V. D."/>
        </authorList>
    </citation>
    <scope>NUCLEOTIDE SEQUENCE</scope>
    <source>
        <strain evidence="10">AVDCRST_MAG42</strain>
    </source>
</reference>
<dbReference type="InterPro" id="IPR051906">
    <property type="entry name" value="TolC-like"/>
</dbReference>
<evidence type="ECO:0000256" key="6">
    <source>
        <dbReference type="ARBA" id="ARBA00023136"/>
    </source>
</evidence>
<dbReference type="PANTHER" id="PTHR30026:SF20">
    <property type="entry name" value="OUTER MEMBRANE PROTEIN TOLC"/>
    <property type="match status" value="1"/>
</dbReference>
<comment type="subcellular location">
    <subcellularLocation>
        <location evidence="1">Cell outer membrane</location>
    </subcellularLocation>
</comment>
<evidence type="ECO:0000256" key="7">
    <source>
        <dbReference type="ARBA" id="ARBA00023237"/>
    </source>
</evidence>
<comment type="similarity">
    <text evidence="2">Belongs to the outer membrane factor (OMF) (TC 1.B.17) family.</text>
</comment>
<dbReference type="GO" id="GO:0015288">
    <property type="term" value="F:porin activity"/>
    <property type="evidence" value="ECO:0007669"/>
    <property type="project" value="TreeGrafter"/>
</dbReference>
<dbReference type="Pfam" id="PF02321">
    <property type="entry name" value="OEP"/>
    <property type="match status" value="2"/>
</dbReference>
<proteinExistence type="inferred from homology"/>
<evidence type="ECO:0008006" key="11">
    <source>
        <dbReference type="Google" id="ProtNLM"/>
    </source>
</evidence>
<gene>
    <name evidence="10" type="ORF">AVDCRST_MAG42-1869</name>
</gene>
<dbReference type="SUPFAM" id="SSF56954">
    <property type="entry name" value="Outer membrane efflux proteins (OEP)"/>
    <property type="match status" value="1"/>
</dbReference>
<dbReference type="PANTHER" id="PTHR30026">
    <property type="entry name" value="OUTER MEMBRANE PROTEIN TOLC"/>
    <property type="match status" value="1"/>
</dbReference>
<dbReference type="AlphaFoldDB" id="A0A6J4I9K7"/>
<evidence type="ECO:0000256" key="9">
    <source>
        <dbReference type="SAM" id="SignalP"/>
    </source>
</evidence>
<dbReference type="GO" id="GO:0015562">
    <property type="term" value="F:efflux transmembrane transporter activity"/>
    <property type="evidence" value="ECO:0007669"/>
    <property type="project" value="InterPro"/>
</dbReference>
<accession>A0A6J4I9K7</accession>
<protein>
    <recommendedName>
        <fullName evidence="11">Outer membrane efflux protein</fullName>
    </recommendedName>
</protein>
<keyword evidence="6" id="KW-0472">Membrane</keyword>
<keyword evidence="7" id="KW-0998">Cell outer membrane</keyword>
<evidence type="ECO:0000313" key="10">
    <source>
        <dbReference type="EMBL" id="CAA9244032.1"/>
    </source>
</evidence>
<evidence type="ECO:0000256" key="4">
    <source>
        <dbReference type="ARBA" id="ARBA00022452"/>
    </source>
</evidence>
<feature type="chain" id="PRO_5026714582" description="Outer membrane efflux protein" evidence="9">
    <location>
        <begin position="24"/>
        <end position="465"/>
    </location>
</feature>
<evidence type="ECO:0000256" key="1">
    <source>
        <dbReference type="ARBA" id="ARBA00004442"/>
    </source>
</evidence>
<sequence length="465" mass="51234">MRRRASIFAVLVAFAATTATAFAQKTLTLEQAVALAKKQNPEIVIARKQLEGARGTVIEARSGYLPSVVSSGLLRKRQRAEESRLRQDDYNASLRVVQNVYSGGANAARLEIARLIEEKRALELAAITDRVAMDVRIAYNELLLNRAKIGVREQALRVLREELKAQTERFVAGTVGEINVRRADVALANEQPQLIGAETSVQNSYLRLSELCGVQTNSRSRVQPLEATGRLEYRPKRPDLSESLAYASTSRPEIRAREIDVAIEDLQLIVDRSELRPRVEAFTGYEVYSERDPDVGDAFNHGYVVGLNASWHIFDGFATKGRVRATKARREAAVQALEAARLSVQSDVRSAFFDLEQADRVLESETRNVENASESLEIARSNLAAGLGTQLDVLQAASDVTRTRTTRLSAIYLHNVALARLARATAREPEALGFAAKIKTAEDAKQQAQAFDLAKPPARLERGGG</sequence>
<dbReference type="GO" id="GO:1990281">
    <property type="term" value="C:efflux pump complex"/>
    <property type="evidence" value="ECO:0007669"/>
    <property type="project" value="TreeGrafter"/>
</dbReference>
<keyword evidence="8" id="KW-0175">Coiled coil</keyword>
<keyword evidence="5" id="KW-0812">Transmembrane</keyword>
<keyword evidence="3" id="KW-0813">Transport</keyword>
<dbReference type="InterPro" id="IPR003423">
    <property type="entry name" value="OMP_efflux"/>
</dbReference>
<dbReference type="EMBL" id="CADCTA010000069">
    <property type="protein sequence ID" value="CAA9244032.1"/>
    <property type="molecule type" value="Genomic_DNA"/>
</dbReference>
<keyword evidence="9" id="KW-0732">Signal</keyword>
<feature type="coiled-coil region" evidence="8">
    <location>
        <begin position="355"/>
        <end position="382"/>
    </location>
</feature>
<evidence type="ECO:0000256" key="3">
    <source>
        <dbReference type="ARBA" id="ARBA00022448"/>
    </source>
</evidence>
<name>A0A6J4I9K7_9BACT</name>
<evidence type="ECO:0000256" key="8">
    <source>
        <dbReference type="SAM" id="Coils"/>
    </source>
</evidence>
<dbReference type="GO" id="GO:0009279">
    <property type="term" value="C:cell outer membrane"/>
    <property type="evidence" value="ECO:0007669"/>
    <property type="project" value="UniProtKB-SubCell"/>
</dbReference>
<keyword evidence="4" id="KW-1134">Transmembrane beta strand</keyword>
<feature type="signal peptide" evidence="9">
    <location>
        <begin position="1"/>
        <end position="23"/>
    </location>
</feature>